<dbReference type="Proteomes" id="UP001318682">
    <property type="component" value="Chromosome"/>
</dbReference>
<keyword evidence="2 7" id="KW-0812">Transmembrane</keyword>
<dbReference type="Gene3D" id="1.20.1560.10">
    <property type="entry name" value="ABC transporter type 1, transmembrane domain"/>
    <property type="match status" value="1"/>
</dbReference>
<evidence type="ECO:0000313" key="10">
    <source>
        <dbReference type="EMBL" id="WVX51357.1"/>
    </source>
</evidence>
<comment type="subcellular location">
    <subcellularLocation>
        <location evidence="1">Cell membrane</location>
        <topology evidence="1">Multi-pass membrane protein</topology>
    </subcellularLocation>
</comment>
<evidence type="ECO:0000256" key="6">
    <source>
        <dbReference type="ARBA" id="ARBA00023136"/>
    </source>
</evidence>
<dbReference type="PROSITE" id="PS50893">
    <property type="entry name" value="ABC_TRANSPORTER_2"/>
    <property type="match status" value="1"/>
</dbReference>
<dbReference type="PROSITE" id="PS50929">
    <property type="entry name" value="ABC_TM1F"/>
    <property type="match status" value="1"/>
</dbReference>
<dbReference type="InterPro" id="IPR011527">
    <property type="entry name" value="ABC1_TM_dom"/>
</dbReference>
<dbReference type="PANTHER" id="PTHR43394">
    <property type="entry name" value="ATP-DEPENDENT PERMEASE MDL1, MITOCHONDRIAL"/>
    <property type="match status" value="1"/>
</dbReference>
<gene>
    <name evidence="10" type="primary">btuD_8</name>
    <name evidence="10" type="ORF">ROLI_044580</name>
</gene>
<feature type="transmembrane region" description="Helical" evidence="7">
    <location>
        <begin position="269"/>
        <end position="289"/>
    </location>
</feature>
<evidence type="ECO:0000256" key="7">
    <source>
        <dbReference type="SAM" id="Phobius"/>
    </source>
</evidence>
<dbReference type="InterPro" id="IPR036640">
    <property type="entry name" value="ABC1_TM_sf"/>
</dbReference>
<evidence type="ECO:0000259" key="8">
    <source>
        <dbReference type="PROSITE" id="PS50893"/>
    </source>
</evidence>
<evidence type="ECO:0000259" key="9">
    <source>
        <dbReference type="PROSITE" id="PS50929"/>
    </source>
</evidence>
<dbReference type="PROSITE" id="PS00211">
    <property type="entry name" value="ABC_TRANSPORTER_1"/>
    <property type="match status" value="1"/>
</dbReference>
<feature type="transmembrane region" description="Helical" evidence="7">
    <location>
        <begin position="152"/>
        <end position="174"/>
    </location>
</feature>
<evidence type="ECO:0000256" key="2">
    <source>
        <dbReference type="ARBA" id="ARBA00022692"/>
    </source>
</evidence>
<evidence type="ECO:0000256" key="4">
    <source>
        <dbReference type="ARBA" id="ARBA00022840"/>
    </source>
</evidence>
<keyword evidence="5 7" id="KW-1133">Transmembrane helix</keyword>
<dbReference type="RefSeq" id="WP_187428530.1">
    <property type="nucleotide sequence ID" value="NZ_CP143423.1"/>
</dbReference>
<dbReference type="Pfam" id="PF00005">
    <property type="entry name" value="ABC_tran"/>
    <property type="match status" value="1"/>
</dbReference>
<evidence type="ECO:0000256" key="5">
    <source>
        <dbReference type="ARBA" id="ARBA00022989"/>
    </source>
</evidence>
<evidence type="ECO:0000256" key="3">
    <source>
        <dbReference type="ARBA" id="ARBA00022741"/>
    </source>
</evidence>
<dbReference type="Gene3D" id="3.40.50.300">
    <property type="entry name" value="P-loop containing nucleotide triphosphate hydrolases"/>
    <property type="match status" value="1"/>
</dbReference>
<keyword evidence="11" id="KW-1185">Reference proteome</keyword>
<name>A0ABZ2C249_9RHOB</name>
<keyword evidence="4 10" id="KW-0067">ATP-binding</keyword>
<feature type="domain" description="ABC transmembrane type-1" evidence="9">
    <location>
        <begin position="35"/>
        <end position="309"/>
    </location>
</feature>
<feature type="transmembrane region" description="Helical" evidence="7">
    <location>
        <begin position="33"/>
        <end position="54"/>
    </location>
</feature>
<dbReference type="SUPFAM" id="SSF90123">
    <property type="entry name" value="ABC transporter transmembrane region"/>
    <property type="match status" value="1"/>
</dbReference>
<feature type="transmembrane region" description="Helical" evidence="7">
    <location>
        <begin position="180"/>
        <end position="198"/>
    </location>
</feature>
<evidence type="ECO:0000256" key="1">
    <source>
        <dbReference type="ARBA" id="ARBA00004651"/>
    </source>
</evidence>
<reference evidence="11" key="1">
    <citation type="submission" date="2024-01" db="EMBL/GenBank/DDBJ databases">
        <title>Roseobacter fucihabitans sp. nov., isolated from the brown alga Fucus spiralis.</title>
        <authorList>
            <person name="Hahnke S."/>
            <person name="Berger M."/>
            <person name="Schlingloff A."/>
            <person name="Athale I."/>
            <person name="Neumann-Schaal M."/>
            <person name="Adenaya A."/>
            <person name="Poehlein A."/>
            <person name="Daniel R."/>
            <person name="Pertersen J."/>
            <person name="Brinkhoff T."/>
        </authorList>
    </citation>
    <scope>NUCLEOTIDE SEQUENCE [LARGE SCALE GENOMIC DNA]</scope>
    <source>
        <strain evidence="11">B14</strain>
    </source>
</reference>
<dbReference type="EMBL" id="CP143423">
    <property type="protein sequence ID" value="WVX51357.1"/>
    <property type="molecule type" value="Genomic_DNA"/>
</dbReference>
<dbReference type="InterPro" id="IPR003439">
    <property type="entry name" value="ABC_transporter-like_ATP-bd"/>
</dbReference>
<keyword evidence="6 7" id="KW-0472">Membrane</keyword>
<sequence length="607" mass="68047">MSSKTVSLSDKLSRSFVLWGKVIALLKFSDKRLGIFVFVASLFEIALTLGALFAVKLAVEDIAQTAKVETDIDLARVMGSVVVVLALFLGGRIMHSLANYFRAAQGFIVSDYVNRAIQERAVAADLSFYDSSLYYDTLERARQAGAQRPAQVISNALNVFRGGMMLLGIAVVLFFVEWRLLPISLIAVGLMLVVQVRFTRQRFHLQRRLVQKERHASYADWVMTAQPFAKEIRLWDIGAYLRAQYMNIRKVVRKDYLDIERRKSIAESLVSVVGTLVVLASAAFILYRFSTGQAELSDLIMVVLLLVRAETAGRDFVTSLSKLYDDQLFLTQLFTFLDLEPVMKPDTTPKPLPAVAKAGVVLEDVTFSYPASERPALRNVSLKIKPGQFTALVGGNGSGKTTLIKLLCRLYDPQEGAVTYDGEDVRSFDPIAYRRQFSVIFQDFAQFAYTGRDNMRLSDLGRDSDAARLEKAARLTGAHEVLEELPHKYDTVLSRMFDGGVELSGGQWQKIALSRAIFPDSKFIILDEPTSAIDPNAEAELFDGFREKLEGRGALVISHRLSTIRQADYTYVLNNGRIAEEGTHEELIRQNGRYAEMFERQGRGYRS</sequence>
<feature type="transmembrane region" description="Helical" evidence="7">
    <location>
        <begin position="74"/>
        <end position="94"/>
    </location>
</feature>
<protein>
    <submittedName>
        <fullName evidence="10">Vitamin B12 import ATP-binding protein BtuD</fullName>
    </submittedName>
</protein>
<accession>A0ABZ2C249</accession>
<dbReference type="SMART" id="SM00382">
    <property type="entry name" value="AAA"/>
    <property type="match status" value="1"/>
</dbReference>
<keyword evidence="3" id="KW-0547">Nucleotide-binding</keyword>
<dbReference type="InterPro" id="IPR027417">
    <property type="entry name" value="P-loop_NTPase"/>
</dbReference>
<dbReference type="GO" id="GO:0005524">
    <property type="term" value="F:ATP binding"/>
    <property type="evidence" value="ECO:0007669"/>
    <property type="project" value="UniProtKB-KW"/>
</dbReference>
<proteinExistence type="predicted"/>
<dbReference type="InterPro" id="IPR003593">
    <property type="entry name" value="AAA+_ATPase"/>
</dbReference>
<dbReference type="InterPro" id="IPR017871">
    <property type="entry name" value="ABC_transporter-like_CS"/>
</dbReference>
<feature type="domain" description="ABC transporter" evidence="8">
    <location>
        <begin position="360"/>
        <end position="600"/>
    </location>
</feature>
<evidence type="ECO:0000313" key="11">
    <source>
        <dbReference type="Proteomes" id="UP001318682"/>
    </source>
</evidence>
<dbReference type="PANTHER" id="PTHR43394:SF1">
    <property type="entry name" value="ATP-BINDING CASSETTE SUB-FAMILY B MEMBER 10, MITOCHONDRIAL"/>
    <property type="match status" value="1"/>
</dbReference>
<dbReference type="SUPFAM" id="SSF52540">
    <property type="entry name" value="P-loop containing nucleoside triphosphate hydrolases"/>
    <property type="match status" value="1"/>
</dbReference>
<organism evidence="10 11">
    <name type="scientific">Roseobacter fucihabitans</name>
    <dbReference type="NCBI Taxonomy" id="1537242"/>
    <lineage>
        <taxon>Bacteria</taxon>
        <taxon>Pseudomonadati</taxon>
        <taxon>Pseudomonadota</taxon>
        <taxon>Alphaproteobacteria</taxon>
        <taxon>Rhodobacterales</taxon>
        <taxon>Roseobacteraceae</taxon>
        <taxon>Roseobacter</taxon>
    </lineage>
</organism>
<dbReference type="InterPro" id="IPR039421">
    <property type="entry name" value="Type_1_exporter"/>
</dbReference>